<dbReference type="Ensembl" id="ENSSSCT00040085721.1">
    <property type="protein sequence ID" value="ENSSSCP00040037534.1"/>
    <property type="gene ID" value="ENSSSCG00040062899.1"/>
</dbReference>
<proteinExistence type="inferred from homology"/>
<evidence type="ECO:0000313" key="3">
    <source>
        <dbReference type="Proteomes" id="UP000694722"/>
    </source>
</evidence>
<evidence type="ECO:0000256" key="1">
    <source>
        <dbReference type="ARBA" id="ARBA00007478"/>
    </source>
</evidence>
<dbReference type="PANTHER" id="PTHR14894">
    <property type="entry name" value="CDK5 REGULATORY SUBUNIT-ASSOCIATED PROTEIN 3"/>
    <property type="match status" value="1"/>
</dbReference>
<dbReference type="Proteomes" id="UP000694722">
    <property type="component" value="Unplaced"/>
</dbReference>
<dbReference type="InterPro" id="IPR008491">
    <property type="entry name" value="CDK5RAP3"/>
</dbReference>
<reference evidence="2" key="1">
    <citation type="submission" date="2025-05" db="UniProtKB">
        <authorList>
            <consortium name="Ensembl"/>
        </authorList>
    </citation>
    <scope>IDENTIFICATION</scope>
</reference>
<evidence type="ECO:0008006" key="4">
    <source>
        <dbReference type="Google" id="ProtNLM"/>
    </source>
</evidence>
<dbReference type="Ensembl" id="ENSSSCT00015108962.1">
    <property type="protein sequence ID" value="ENSSSCP00015046269.1"/>
    <property type="gene ID" value="ENSSSCG00015080187.1"/>
</dbReference>
<sequence>MPESEEIAQLLSGSYIHYFHCLRIVELLKGTEASTKNIFGRYSSQRMKASVGDGDPGVRAHLVLLRIQWRCLLGLFPQLSLHPNGLCPK</sequence>
<dbReference type="Pfam" id="PF05600">
    <property type="entry name" value="CDK5RAP3"/>
    <property type="match status" value="1"/>
</dbReference>
<name>A0A8D0M1S0_PIG</name>
<dbReference type="AlphaFoldDB" id="A0A8D0M1S0"/>
<protein>
    <recommendedName>
        <fullName evidence="4">CDK5 regulatory subunit associated protein 3</fullName>
    </recommendedName>
</protein>
<organism evidence="2 3">
    <name type="scientific">Sus scrofa</name>
    <name type="common">Pig</name>
    <dbReference type="NCBI Taxonomy" id="9823"/>
    <lineage>
        <taxon>Eukaryota</taxon>
        <taxon>Metazoa</taxon>
        <taxon>Chordata</taxon>
        <taxon>Craniata</taxon>
        <taxon>Vertebrata</taxon>
        <taxon>Euteleostomi</taxon>
        <taxon>Mammalia</taxon>
        <taxon>Eutheria</taxon>
        <taxon>Laurasiatheria</taxon>
        <taxon>Artiodactyla</taxon>
        <taxon>Suina</taxon>
        <taxon>Suidae</taxon>
        <taxon>Sus</taxon>
    </lineage>
</organism>
<dbReference type="PANTHER" id="PTHR14894:SF0">
    <property type="entry name" value="CDK5 REGULATORY SUBUNIT-ASSOCIATED PROTEIN 3"/>
    <property type="match status" value="1"/>
</dbReference>
<dbReference type="Proteomes" id="UP000694726">
    <property type="component" value="Unplaced"/>
</dbReference>
<comment type="similarity">
    <text evidence="1">Belongs to the CDK5RAP3 family.</text>
</comment>
<evidence type="ECO:0000313" key="2">
    <source>
        <dbReference type="Ensembl" id="ENSSSCP00040037534.1"/>
    </source>
</evidence>
<accession>A0A8D0M1S0</accession>